<accession>A0AAD0ALG9</accession>
<feature type="domain" description="Restriction endonuclease type II NgoFVII C-terminal B3-like DNA-binding" evidence="1">
    <location>
        <begin position="17"/>
        <end position="128"/>
    </location>
</feature>
<evidence type="ECO:0000313" key="2">
    <source>
        <dbReference type="EMBL" id="ATV61650.1"/>
    </source>
</evidence>
<dbReference type="EMBL" id="CP024700">
    <property type="protein sequence ID" value="ATV61650.1"/>
    <property type="molecule type" value="Genomic_DNA"/>
</dbReference>
<name>A0AAD0ALG9_9FUSO</name>
<proteinExistence type="predicted"/>
<reference evidence="2 3" key="1">
    <citation type="submission" date="2017-11" db="EMBL/GenBank/DDBJ databases">
        <title>Genome sequencing of Fusobacterium periodonticum KCOM 1263.</title>
        <authorList>
            <person name="Kook J.-K."/>
            <person name="Park S.-N."/>
            <person name="Lim Y.K."/>
        </authorList>
    </citation>
    <scope>NUCLEOTIDE SEQUENCE [LARGE SCALE GENOMIC DNA]</scope>
    <source>
        <strain evidence="2 3">KCOM 1263</strain>
    </source>
</reference>
<evidence type="ECO:0000259" key="1">
    <source>
        <dbReference type="Pfam" id="PF20731"/>
    </source>
</evidence>
<gene>
    <name evidence="2" type="ORF">CTM74_07380</name>
</gene>
<dbReference type="Proteomes" id="UP000228552">
    <property type="component" value="Chromosome"/>
</dbReference>
<dbReference type="REBASE" id="225586">
    <property type="entry name" value="Fpe1263ORF7375P"/>
</dbReference>
<keyword evidence="3" id="KW-1185">Reference proteome</keyword>
<organism evidence="2 3">
    <name type="scientific">Fusobacterium pseudoperiodonticum</name>
    <dbReference type="NCBI Taxonomy" id="2663009"/>
    <lineage>
        <taxon>Bacteria</taxon>
        <taxon>Fusobacteriati</taxon>
        <taxon>Fusobacteriota</taxon>
        <taxon>Fusobacteriia</taxon>
        <taxon>Fusobacteriales</taxon>
        <taxon>Fusobacteriaceae</taxon>
        <taxon>Fusobacterium</taxon>
    </lineage>
</organism>
<dbReference type="Pfam" id="PF20731">
    <property type="entry name" value="RE_NgoFVII_C"/>
    <property type="match status" value="1"/>
</dbReference>
<dbReference type="InterPro" id="IPR048923">
    <property type="entry name" value="RE_NgoFVII_C"/>
</dbReference>
<protein>
    <recommendedName>
        <fullName evidence="1">Restriction endonuclease type II NgoFVII C-terminal B3-like DNA-binding domain-containing protein</fullName>
    </recommendedName>
</protein>
<dbReference type="AlphaFoldDB" id="A0AAD0ALG9"/>
<evidence type="ECO:0000313" key="3">
    <source>
        <dbReference type="Proteomes" id="UP000228552"/>
    </source>
</evidence>
<sequence length="146" mass="17057">MIMDYIILPLYSWKNGKKTCFPRSSMNQSNARGRARDLYEVYIPIPYEVRTTYPDFFPGEEFDLFTEDLNFSAKICQQDDKALMTNPNSDLGKWLFEKLGIEKTRPNEVVSYEELAKTGYDSVKIKIIDGKYYILLMPVGSYENFI</sequence>
<dbReference type="RefSeq" id="WP_099987603.1">
    <property type="nucleotide sequence ID" value="NZ_CP024700.1"/>
</dbReference>